<sequence>MVLRSSLYATVLTCLVLASFANAEGRLQVTYSNKGLPQLSYKGVVLEDLNRFPDDTLHIFHMKMTDSSGTLRSSGQYGWGENNSCRAWELINHIWTYHFVWGSIRVGFSQHDDSWT</sequence>
<keyword evidence="1" id="KW-0732">Signal</keyword>
<proteinExistence type="predicted"/>
<reference evidence="2 3" key="1">
    <citation type="submission" date="2019-02" db="EMBL/GenBank/DDBJ databases">
        <title>Genomic Encyclopedia of Archaeal and Bacterial Type Strains, Phase II (KMG-II): from individual species to whole genera.</title>
        <authorList>
            <person name="Goeker M."/>
        </authorList>
    </citation>
    <scope>NUCLEOTIDE SEQUENCE [LARGE SCALE GENOMIC DNA]</scope>
    <source>
        <strain evidence="2 3">DSM 18101</strain>
    </source>
</reference>
<dbReference type="EMBL" id="SHKW01000001">
    <property type="protein sequence ID" value="RZU38956.1"/>
    <property type="molecule type" value="Genomic_DNA"/>
</dbReference>
<evidence type="ECO:0000313" key="2">
    <source>
        <dbReference type="EMBL" id="RZU38956.1"/>
    </source>
</evidence>
<accession>A0A4V2G3Z3</accession>
<evidence type="ECO:0000313" key="3">
    <source>
        <dbReference type="Proteomes" id="UP000292958"/>
    </source>
</evidence>
<comment type="caution">
    <text evidence="2">The sequence shown here is derived from an EMBL/GenBank/DDBJ whole genome shotgun (WGS) entry which is preliminary data.</text>
</comment>
<gene>
    <name evidence="2" type="ORF">BDD14_0271</name>
</gene>
<evidence type="ECO:0000256" key="1">
    <source>
        <dbReference type="SAM" id="SignalP"/>
    </source>
</evidence>
<dbReference type="AlphaFoldDB" id="A0A4V2G3Z3"/>
<name>A0A4V2G3Z3_9BACT</name>
<dbReference type="Proteomes" id="UP000292958">
    <property type="component" value="Unassembled WGS sequence"/>
</dbReference>
<feature type="signal peptide" evidence="1">
    <location>
        <begin position="1"/>
        <end position="23"/>
    </location>
</feature>
<feature type="chain" id="PRO_5020442160" evidence="1">
    <location>
        <begin position="24"/>
        <end position="116"/>
    </location>
</feature>
<protein>
    <submittedName>
        <fullName evidence="2">Uncharacterized protein</fullName>
    </submittedName>
</protein>
<organism evidence="2 3">
    <name type="scientific">Edaphobacter modestus</name>
    <dbReference type="NCBI Taxonomy" id="388466"/>
    <lineage>
        <taxon>Bacteria</taxon>
        <taxon>Pseudomonadati</taxon>
        <taxon>Acidobacteriota</taxon>
        <taxon>Terriglobia</taxon>
        <taxon>Terriglobales</taxon>
        <taxon>Acidobacteriaceae</taxon>
        <taxon>Edaphobacter</taxon>
    </lineage>
</organism>
<keyword evidence="3" id="KW-1185">Reference proteome</keyword>